<name>A0A212J2T3_9DELT</name>
<dbReference type="PANTHER" id="PTHR43656">
    <property type="entry name" value="BINDING OXIDOREDUCTASE, PUTATIVE (AFU_ORTHOLOGUE AFUA_2G08260)-RELATED"/>
    <property type="match status" value="1"/>
</dbReference>
<dbReference type="InterPro" id="IPR051799">
    <property type="entry name" value="NADH_flavin_oxidoreductase"/>
</dbReference>
<dbReference type="Gene3D" id="3.20.20.70">
    <property type="entry name" value="Aldolase class I"/>
    <property type="match status" value="1"/>
</dbReference>
<keyword evidence="1" id="KW-0285">Flavoprotein</keyword>
<evidence type="ECO:0000256" key="1">
    <source>
        <dbReference type="ARBA" id="ARBA00022630"/>
    </source>
</evidence>
<proteinExistence type="predicted"/>
<accession>A0A212J2T3</accession>
<dbReference type="CDD" id="cd02803">
    <property type="entry name" value="OYE_like_FMN_family"/>
    <property type="match status" value="1"/>
</dbReference>
<evidence type="ECO:0000313" key="4">
    <source>
        <dbReference type="EMBL" id="SBV93766.1"/>
    </source>
</evidence>
<feature type="domain" description="NADH:flavin oxidoreductase/NADH oxidase N-terminal" evidence="3">
    <location>
        <begin position="3"/>
        <end position="324"/>
    </location>
</feature>
<dbReference type="PANTHER" id="PTHR43656:SF2">
    <property type="entry name" value="BINDING OXIDOREDUCTASE, PUTATIVE (AFU_ORTHOLOGUE AFUA_2G08260)-RELATED"/>
    <property type="match status" value="1"/>
</dbReference>
<dbReference type="EMBL" id="FLUQ01000001">
    <property type="protein sequence ID" value="SBV93766.1"/>
    <property type="molecule type" value="Genomic_DNA"/>
</dbReference>
<protein>
    <submittedName>
        <fullName evidence="4">NADH:flavin oxidoreductase/NADH oxidase</fullName>
    </submittedName>
</protein>
<evidence type="ECO:0000259" key="3">
    <source>
        <dbReference type="Pfam" id="PF00724"/>
    </source>
</evidence>
<dbReference type="GO" id="GO:0016491">
    <property type="term" value="F:oxidoreductase activity"/>
    <property type="evidence" value="ECO:0007669"/>
    <property type="project" value="UniProtKB-KW"/>
</dbReference>
<keyword evidence="2" id="KW-0560">Oxidoreductase</keyword>
<sequence>MQKLFSPCALGPLALRNPVAFLPFFTGYADARGMVTPPLVRHYKRMAASGAGLIVVEAAGLRHSASPYVIHAYAEEHVPGLASLAEVIHGQGGKAVLQICHPGRFAFAPGCPAPSAVAPFGNAAVTPKAMTEEDMARITEDFAESAAIAMKAGFDGVELHGGTGYLLASCLSPRTNIRDDAYGGSAENRARFPRRVCRAVREKVGDFPVGYRFMVREYLEGGLSLEEGLTAGRLIAEELRPAYFSVTAGTYECWAMLAREKEKFEPGYMLPEAEAVRNALRVPVIAAGLLQTGELCEKALETGMTDAIGLGRVLFADPDWLRKTSGESAEPARPCVQCDLCMKQVSTGKPVLCSRWKKAEREAVTDGVPKERFGKAAE</sequence>
<organism evidence="4">
    <name type="scientific">uncultured delta proteobacterium</name>
    <dbReference type="NCBI Taxonomy" id="34034"/>
    <lineage>
        <taxon>Bacteria</taxon>
        <taxon>Deltaproteobacteria</taxon>
        <taxon>environmental samples</taxon>
    </lineage>
</organism>
<dbReference type="GO" id="GO:0010181">
    <property type="term" value="F:FMN binding"/>
    <property type="evidence" value="ECO:0007669"/>
    <property type="project" value="InterPro"/>
</dbReference>
<dbReference type="InterPro" id="IPR001155">
    <property type="entry name" value="OxRdtase_FMN_N"/>
</dbReference>
<dbReference type="AlphaFoldDB" id="A0A212J2T3"/>
<dbReference type="InterPro" id="IPR013785">
    <property type="entry name" value="Aldolase_TIM"/>
</dbReference>
<dbReference type="SUPFAM" id="SSF51395">
    <property type="entry name" value="FMN-linked oxidoreductases"/>
    <property type="match status" value="1"/>
</dbReference>
<dbReference type="Pfam" id="PF00724">
    <property type="entry name" value="Oxidored_FMN"/>
    <property type="match status" value="1"/>
</dbReference>
<reference evidence="4" key="1">
    <citation type="submission" date="2016-04" db="EMBL/GenBank/DDBJ databases">
        <authorList>
            <person name="Evans L.H."/>
            <person name="Alamgir A."/>
            <person name="Owens N."/>
            <person name="Weber N.D."/>
            <person name="Virtaneva K."/>
            <person name="Barbian K."/>
            <person name="Babar A."/>
            <person name="Rosenke K."/>
        </authorList>
    </citation>
    <scope>NUCLEOTIDE SEQUENCE</scope>
    <source>
        <strain evidence="4">86</strain>
    </source>
</reference>
<evidence type="ECO:0000256" key="2">
    <source>
        <dbReference type="ARBA" id="ARBA00023002"/>
    </source>
</evidence>
<gene>
    <name evidence="4" type="ORF">KL86DPRO_10587</name>
</gene>